<evidence type="ECO:0008006" key="8">
    <source>
        <dbReference type="Google" id="ProtNLM"/>
    </source>
</evidence>
<comment type="cofactor">
    <cofactor evidence="5">
        <name>Fe(2+)</name>
        <dbReference type="ChEBI" id="CHEBI:29033"/>
    </cofactor>
    <text evidence="5">Binds 1 Fe(2+) ion per subunit.</text>
</comment>
<dbReference type="GeneID" id="63723152"/>
<feature type="binding site" evidence="5">
    <location>
        <position position="328"/>
    </location>
    <ligand>
        <name>Fe cation</name>
        <dbReference type="ChEBI" id="CHEBI:24875"/>
        <note>catalytic</note>
    </ligand>
</feature>
<dbReference type="EMBL" id="KV878135">
    <property type="protein sequence ID" value="OJJ06604.1"/>
    <property type="molecule type" value="Genomic_DNA"/>
</dbReference>
<keyword evidence="2 5" id="KW-0479">Metal-binding</keyword>
<dbReference type="PANTHER" id="PTHR10543:SF24">
    <property type="entry name" value="CAROTENOID ISOMEROOXYGENASE"/>
    <property type="match status" value="1"/>
</dbReference>
<evidence type="ECO:0000256" key="5">
    <source>
        <dbReference type="PIRSR" id="PIRSR604294-1"/>
    </source>
</evidence>
<dbReference type="Proteomes" id="UP000184073">
    <property type="component" value="Unassembled WGS sequence"/>
</dbReference>
<dbReference type="GO" id="GO:0010436">
    <property type="term" value="F:carotenoid dioxygenase activity"/>
    <property type="evidence" value="ECO:0007669"/>
    <property type="project" value="TreeGrafter"/>
</dbReference>
<feature type="binding site" evidence="5">
    <location>
        <position position="259"/>
    </location>
    <ligand>
        <name>Fe cation</name>
        <dbReference type="ChEBI" id="CHEBI:24875"/>
        <note>catalytic</note>
    </ligand>
</feature>
<evidence type="ECO:0000256" key="3">
    <source>
        <dbReference type="ARBA" id="ARBA00023002"/>
    </source>
</evidence>
<evidence type="ECO:0000256" key="2">
    <source>
        <dbReference type="ARBA" id="ARBA00022723"/>
    </source>
</evidence>
<dbReference type="AlphaFoldDB" id="A0A1L9PYL0"/>
<dbReference type="GO" id="GO:0016121">
    <property type="term" value="P:carotene catabolic process"/>
    <property type="evidence" value="ECO:0007669"/>
    <property type="project" value="TreeGrafter"/>
</dbReference>
<dbReference type="VEuPathDB" id="FungiDB:ASPVEDRAFT_140271"/>
<comment type="similarity">
    <text evidence="1">Belongs to the carotenoid oxygenase family.</text>
</comment>
<dbReference type="STRING" id="1036611.A0A1L9PYL0"/>
<dbReference type="PANTHER" id="PTHR10543">
    <property type="entry name" value="BETA-CAROTENE DIOXYGENASE"/>
    <property type="match status" value="1"/>
</dbReference>
<feature type="binding site" evidence="5">
    <location>
        <position position="208"/>
    </location>
    <ligand>
        <name>Fe cation</name>
        <dbReference type="ChEBI" id="CHEBI:24875"/>
        <note>catalytic</note>
    </ligand>
</feature>
<dbReference type="RefSeq" id="XP_040672366.1">
    <property type="nucleotide sequence ID" value="XM_040807641.1"/>
</dbReference>
<keyword evidence="4 5" id="KW-0408">Iron</keyword>
<dbReference type="Pfam" id="PF03055">
    <property type="entry name" value="RPE65"/>
    <property type="match status" value="1"/>
</dbReference>
<sequence length="534" mass="59181">MGKLQSPTKAPYKNWPNDAAFEATTSTETIELKVIGRFPKEVAGTLYRTGPGQYKVDTPKGEYKRSHWFDGFSQIHRFQIIPDTEDPGTCRVLYTSRSQVDELLEEAQKGGNIDKYITFGQKRDPCMSYFEKVKASFHPAVPSSDHPGMANMWVTVRPEMPGMPEGTVTALTDANIMQTIDMDTLQPVGVTRQTKLHPDLKGDMSCAHAAYDPVTGDLYNFNLEFGASAKYRIFRTSAKTGKTDILATIGSGVKPAYIHSFFLSGDFLILCIWPLYFNGYGVSVLWERNIIDALAFHPQGETKWLVIDRKGNRGHVATFTSPPFFSFHTVNAFQEDRDGTVDIMCDIIQFQNDGILRNLYFENVLSTGEGKPPHDENIPSLVRYKLPGVPTKGIKKQVAAAEVVTKIDRAGELPTINPMYATKRQRYAYGIIDRGHSSFADGLAKTDLDTGKLTYWGKEPRPHTPGEAIFIPDGTNEAEDAGYLLSVVLDGETGRSYLVCLSARDMTEIGRAEADHAIALGLHGHHSVGYSESG</sequence>
<accession>A0A1L9PYL0</accession>
<dbReference type="OrthoDB" id="407010at2759"/>
<keyword evidence="3" id="KW-0560">Oxidoreductase</keyword>
<evidence type="ECO:0000313" key="7">
    <source>
        <dbReference type="Proteomes" id="UP000184073"/>
    </source>
</evidence>
<keyword evidence="7" id="KW-1185">Reference proteome</keyword>
<evidence type="ECO:0000256" key="4">
    <source>
        <dbReference type="ARBA" id="ARBA00023004"/>
    </source>
</evidence>
<organism evidence="6 7">
    <name type="scientific">Aspergillus versicolor CBS 583.65</name>
    <dbReference type="NCBI Taxonomy" id="1036611"/>
    <lineage>
        <taxon>Eukaryota</taxon>
        <taxon>Fungi</taxon>
        <taxon>Dikarya</taxon>
        <taxon>Ascomycota</taxon>
        <taxon>Pezizomycotina</taxon>
        <taxon>Eurotiomycetes</taxon>
        <taxon>Eurotiomycetidae</taxon>
        <taxon>Eurotiales</taxon>
        <taxon>Aspergillaceae</taxon>
        <taxon>Aspergillus</taxon>
        <taxon>Aspergillus subgen. Nidulantes</taxon>
    </lineage>
</organism>
<dbReference type="InterPro" id="IPR004294">
    <property type="entry name" value="Carotenoid_Oase"/>
</dbReference>
<feature type="binding site" evidence="5">
    <location>
        <position position="523"/>
    </location>
    <ligand>
        <name>Fe cation</name>
        <dbReference type="ChEBI" id="CHEBI:24875"/>
        <note>catalytic</note>
    </ligand>
</feature>
<evidence type="ECO:0000313" key="6">
    <source>
        <dbReference type="EMBL" id="OJJ06604.1"/>
    </source>
</evidence>
<protein>
    <recommendedName>
        <fullName evidence="8">Dioxygenase</fullName>
    </recommendedName>
</protein>
<name>A0A1L9PYL0_ASPVE</name>
<gene>
    <name evidence="6" type="ORF">ASPVEDRAFT_140271</name>
</gene>
<evidence type="ECO:0000256" key="1">
    <source>
        <dbReference type="ARBA" id="ARBA00006787"/>
    </source>
</evidence>
<reference evidence="7" key="1">
    <citation type="journal article" date="2017" name="Genome Biol.">
        <title>Comparative genomics reveals high biological diversity and specific adaptations in the industrially and medically important fungal genus Aspergillus.</title>
        <authorList>
            <person name="de Vries R.P."/>
            <person name="Riley R."/>
            <person name="Wiebenga A."/>
            <person name="Aguilar-Osorio G."/>
            <person name="Amillis S."/>
            <person name="Uchima C.A."/>
            <person name="Anderluh G."/>
            <person name="Asadollahi M."/>
            <person name="Askin M."/>
            <person name="Barry K."/>
            <person name="Battaglia E."/>
            <person name="Bayram O."/>
            <person name="Benocci T."/>
            <person name="Braus-Stromeyer S.A."/>
            <person name="Caldana C."/>
            <person name="Canovas D."/>
            <person name="Cerqueira G.C."/>
            <person name="Chen F."/>
            <person name="Chen W."/>
            <person name="Choi C."/>
            <person name="Clum A."/>
            <person name="Dos Santos R.A."/>
            <person name="Damasio A.R."/>
            <person name="Diallinas G."/>
            <person name="Emri T."/>
            <person name="Fekete E."/>
            <person name="Flipphi M."/>
            <person name="Freyberg S."/>
            <person name="Gallo A."/>
            <person name="Gournas C."/>
            <person name="Habgood R."/>
            <person name="Hainaut M."/>
            <person name="Harispe M.L."/>
            <person name="Henrissat B."/>
            <person name="Hilden K.S."/>
            <person name="Hope R."/>
            <person name="Hossain A."/>
            <person name="Karabika E."/>
            <person name="Karaffa L."/>
            <person name="Karanyi Z."/>
            <person name="Krasevec N."/>
            <person name="Kuo A."/>
            <person name="Kusch H."/>
            <person name="LaButti K."/>
            <person name="Lagendijk E.L."/>
            <person name="Lapidus A."/>
            <person name="Levasseur A."/>
            <person name="Lindquist E."/>
            <person name="Lipzen A."/>
            <person name="Logrieco A.F."/>
            <person name="MacCabe A."/>
            <person name="Maekelae M.R."/>
            <person name="Malavazi I."/>
            <person name="Melin P."/>
            <person name="Meyer V."/>
            <person name="Mielnichuk N."/>
            <person name="Miskei M."/>
            <person name="Molnar A.P."/>
            <person name="Mule G."/>
            <person name="Ngan C.Y."/>
            <person name="Orejas M."/>
            <person name="Orosz E."/>
            <person name="Ouedraogo J.P."/>
            <person name="Overkamp K.M."/>
            <person name="Park H.-S."/>
            <person name="Perrone G."/>
            <person name="Piumi F."/>
            <person name="Punt P.J."/>
            <person name="Ram A.F."/>
            <person name="Ramon A."/>
            <person name="Rauscher S."/>
            <person name="Record E."/>
            <person name="Riano-Pachon D.M."/>
            <person name="Robert V."/>
            <person name="Roehrig J."/>
            <person name="Ruller R."/>
            <person name="Salamov A."/>
            <person name="Salih N.S."/>
            <person name="Samson R.A."/>
            <person name="Sandor E."/>
            <person name="Sanguinetti M."/>
            <person name="Schuetze T."/>
            <person name="Sepcic K."/>
            <person name="Shelest E."/>
            <person name="Sherlock G."/>
            <person name="Sophianopoulou V."/>
            <person name="Squina F.M."/>
            <person name="Sun H."/>
            <person name="Susca A."/>
            <person name="Todd R.B."/>
            <person name="Tsang A."/>
            <person name="Unkles S.E."/>
            <person name="van de Wiele N."/>
            <person name="van Rossen-Uffink D."/>
            <person name="Oliveira J.V."/>
            <person name="Vesth T.C."/>
            <person name="Visser J."/>
            <person name="Yu J.-H."/>
            <person name="Zhou M."/>
            <person name="Andersen M.R."/>
            <person name="Archer D.B."/>
            <person name="Baker S.E."/>
            <person name="Benoit I."/>
            <person name="Brakhage A.A."/>
            <person name="Braus G.H."/>
            <person name="Fischer R."/>
            <person name="Frisvad J.C."/>
            <person name="Goldman G.H."/>
            <person name="Houbraken J."/>
            <person name="Oakley B."/>
            <person name="Pocsi I."/>
            <person name="Scazzocchio C."/>
            <person name="Seiboth B."/>
            <person name="vanKuyk P.A."/>
            <person name="Wortman J."/>
            <person name="Dyer P.S."/>
            <person name="Grigoriev I.V."/>
        </authorList>
    </citation>
    <scope>NUCLEOTIDE SEQUENCE [LARGE SCALE GENOMIC DNA]</scope>
    <source>
        <strain evidence="7">CBS 583.65</strain>
    </source>
</reference>
<proteinExistence type="inferred from homology"/>
<dbReference type="GO" id="GO:0046872">
    <property type="term" value="F:metal ion binding"/>
    <property type="evidence" value="ECO:0007669"/>
    <property type="project" value="UniProtKB-KW"/>
</dbReference>